<dbReference type="PANTHER" id="PTHR30629">
    <property type="entry name" value="PROPHAGE INTEGRASE"/>
    <property type="match status" value="1"/>
</dbReference>
<feature type="domain" description="Tyr recombinase" evidence="5">
    <location>
        <begin position="205"/>
        <end position="377"/>
    </location>
</feature>
<dbReference type="InterPro" id="IPR025166">
    <property type="entry name" value="Integrase_DNA_bind_dom"/>
</dbReference>
<dbReference type="EMBL" id="FQYZ01000010">
    <property type="protein sequence ID" value="SHJ16590.1"/>
    <property type="molecule type" value="Genomic_DNA"/>
</dbReference>
<dbReference type="Gene3D" id="1.10.150.130">
    <property type="match status" value="1"/>
</dbReference>
<reference evidence="6 7" key="1">
    <citation type="submission" date="2016-11" db="EMBL/GenBank/DDBJ databases">
        <authorList>
            <person name="Varghese N."/>
            <person name="Submissions S."/>
        </authorList>
    </citation>
    <scope>NUCLEOTIDE SEQUENCE [LARGE SCALE GENOMIC DNA]</scope>
    <source>
        <strain evidence="6 7">DSM 16310</strain>
    </source>
</reference>
<evidence type="ECO:0000259" key="5">
    <source>
        <dbReference type="PROSITE" id="PS51898"/>
    </source>
</evidence>
<evidence type="ECO:0000313" key="6">
    <source>
        <dbReference type="EMBL" id="SHJ16590.1"/>
    </source>
</evidence>
<evidence type="ECO:0000256" key="1">
    <source>
        <dbReference type="ARBA" id="ARBA00008857"/>
    </source>
</evidence>
<accession>A0ABY1IH38</accession>
<dbReference type="RefSeq" id="WP_072936749.1">
    <property type="nucleotide sequence ID" value="NZ_FQYZ01000010.1"/>
</dbReference>
<gene>
    <name evidence="6" type="ORF">SAMN02744035_02805</name>
</gene>
<dbReference type="Pfam" id="PF13356">
    <property type="entry name" value="Arm-DNA-bind_3"/>
    <property type="match status" value="1"/>
</dbReference>
<protein>
    <submittedName>
        <fullName evidence="6">Site-specific recombinase XerD</fullName>
    </submittedName>
</protein>
<evidence type="ECO:0000256" key="4">
    <source>
        <dbReference type="ARBA" id="ARBA00023172"/>
    </source>
</evidence>
<evidence type="ECO:0000256" key="3">
    <source>
        <dbReference type="ARBA" id="ARBA00023125"/>
    </source>
</evidence>
<dbReference type="InterPro" id="IPR013762">
    <property type="entry name" value="Integrase-like_cat_sf"/>
</dbReference>
<evidence type="ECO:0000313" key="7">
    <source>
        <dbReference type="Proteomes" id="UP000184408"/>
    </source>
</evidence>
<dbReference type="InterPro" id="IPR050808">
    <property type="entry name" value="Phage_Integrase"/>
</dbReference>
<dbReference type="Pfam" id="PF00589">
    <property type="entry name" value="Phage_integrase"/>
    <property type="match status" value="1"/>
</dbReference>
<dbReference type="InterPro" id="IPR010998">
    <property type="entry name" value="Integrase_recombinase_N"/>
</dbReference>
<keyword evidence="7" id="KW-1185">Reference proteome</keyword>
<comment type="similarity">
    <text evidence="1">Belongs to the 'phage' integrase family.</text>
</comment>
<evidence type="ECO:0000256" key="2">
    <source>
        <dbReference type="ARBA" id="ARBA00022908"/>
    </source>
</evidence>
<dbReference type="InterPro" id="IPR038488">
    <property type="entry name" value="Integrase_DNA-bd_sf"/>
</dbReference>
<proteinExistence type="inferred from homology"/>
<keyword evidence="4" id="KW-0233">DNA recombination</keyword>
<dbReference type="InterPro" id="IPR002104">
    <property type="entry name" value="Integrase_catalytic"/>
</dbReference>
<dbReference type="PANTHER" id="PTHR30629:SF2">
    <property type="entry name" value="PROPHAGE INTEGRASE INTS-RELATED"/>
    <property type="match status" value="1"/>
</dbReference>
<dbReference type="SUPFAM" id="SSF56349">
    <property type="entry name" value="DNA breaking-rejoining enzymes"/>
    <property type="match status" value="1"/>
</dbReference>
<dbReference type="PROSITE" id="PS51898">
    <property type="entry name" value="TYR_RECOMBINASE"/>
    <property type="match status" value="1"/>
</dbReference>
<keyword evidence="2" id="KW-0229">DNA integration</keyword>
<dbReference type="InterPro" id="IPR011010">
    <property type="entry name" value="DNA_brk_join_enz"/>
</dbReference>
<comment type="caution">
    <text evidence="6">The sequence shown here is derived from an EMBL/GenBank/DDBJ whole genome shotgun (WGS) entry which is preliminary data.</text>
</comment>
<dbReference type="Proteomes" id="UP000184408">
    <property type="component" value="Unassembled WGS sequence"/>
</dbReference>
<dbReference type="Gene3D" id="1.10.443.10">
    <property type="entry name" value="Intergrase catalytic core"/>
    <property type="match status" value="1"/>
</dbReference>
<dbReference type="Gene3D" id="3.30.160.390">
    <property type="entry name" value="Integrase, DNA-binding domain"/>
    <property type="match status" value="1"/>
</dbReference>
<keyword evidence="3" id="KW-0238">DNA-binding</keyword>
<dbReference type="CDD" id="cd00796">
    <property type="entry name" value="INT_Rci_Hp1_C"/>
    <property type="match status" value="1"/>
</dbReference>
<organism evidence="6 7">
    <name type="scientific">Thalassobacter stenotrophicus DSM 16310</name>
    <dbReference type="NCBI Taxonomy" id="1123361"/>
    <lineage>
        <taxon>Bacteria</taxon>
        <taxon>Pseudomonadati</taxon>
        <taxon>Pseudomonadota</taxon>
        <taxon>Alphaproteobacteria</taxon>
        <taxon>Rhodobacterales</taxon>
        <taxon>Roseobacteraceae</taxon>
        <taxon>Thalassobacter</taxon>
    </lineage>
</organism>
<sequence length="387" mass="44419">MPAANLTAQFLDEIKKSDPPKKLMLFFDQEITGFILEWRATGGLSYYFRYPIGNRKMRMLKIAKERDISLSEARGQAYMLRREFLDGNEPTIKRALRNNAPLLKDFICKQYLPSAKVRKRSWRLDETALNYHFVPKFGQRRMDTITRAEMEAQLESLITDGFKPVSVNRYLITIKSVYSAAVRWQVLEAGKNPCTGISPFPTIARRERFLTQVEAKRLLDVLDSSPNWRVALSIKLILLTGARKREILDARWDYINLEARVLTLPNSKSGHPRHIALSDAALSLLDRLPREADVPWLFFNPKSKQPLNNLHPTWVNLRVQAGLPDLRIHDLRHSFASFLVNHGRSLYEVQGLLGHQSPRTTMRYAHLSSSRMVEAANLVGSIVSKDP</sequence>
<name>A0ABY1IH38_9RHOB</name>